<dbReference type="GO" id="GO:0010181">
    <property type="term" value="F:FMN binding"/>
    <property type="evidence" value="ECO:0007669"/>
    <property type="project" value="InterPro"/>
</dbReference>
<dbReference type="Proteomes" id="UP000234275">
    <property type="component" value="Unassembled WGS sequence"/>
</dbReference>
<dbReference type="GO" id="GO:0016491">
    <property type="term" value="F:oxidoreductase activity"/>
    <property type="evidence" value="ECO:0007669"/>
    <property type="project" value="InterPro"/>
</dbReference>
<comment type="caution">
    <text evidence="2">The sequence shown here is derived from an EMBL/GenBank/DDBJ whole genome shotgun (WGS) entry which is preliminary data.</text>
</comment>
<reference evidence="2 3" key="1">
    <citation type="submission" date="2016-12" db="EMBL/GenBank/DDBJ databases">
        <title>The genomes of Aspergillus section Nigri reveals drivers in fungal speciation.</title>
        <authorList>
            <consortium name="DOE Joint Genome Institute"/>
            <person name="Vesth T.C."/>
            <person name="Nybo J."/>
            <person name="Theobald S."/>
            <person name="Brandl J."/>
            <person name="Frisvad J.C."/>
            <person name="Nielsen K.F."/>
            <person name="Lyhne E.K."/>
            <person name="Kogle M.E."/>
            <person name="Kuo A."/>
            <person name="Riley R."/>
            <person name="Clum A."/>
            <person name="Nolan M."/>
            <person name="Lipzen A."/>
            <person name="Salamov A."/>
            <person name="Henrissat B."/>
            <person name="Wiebenga A."/>
            <person name="De Vries R.P."/>
            <person name="Grigoriev I.V."/>
            <person name="Mortensen U.H."/>
            <person name="Andersen M.R."/>
            <person name="Baker S.E."/>
        </authorList>
    </citation>
    <scope>NUCLEOTIDE SEQUENCE [LARGE SCALE GENOMIC DNA]</scope>
    <source>
        <strain evidence="2 3">IBT 23096</strain>
    </source>
</reference>
<dbReference type="EMBL" id="MSFO01000004">
    <property type="protein sequence ID" value="PLB48891.1"/>
    <property type="molecule type" value="Genomic_DNA"/>
</dbReference>
<evidence type="ECO:0000313" key="3">
    <source>
        <dbReference type="Proteomes" id="UP000234275"/>
    </source>
</evidence>
<dbReference type="OrthoDB" id="276546at2759"/>
<dbReference type="AlphaFoldDB" id="A0A2I2G7P4"/>
<accession>A0A2I2G7P4</accession>
<proteinExistence type="predicted"/>
<dbReference type="PANTHER" id="PTHR22893:SF91">
    <property type="entry name" value="NADPH DEHYDROGENASE 2-RELATED"/>
    <property type="match status" value="1"/>
</dbReference>
<organism evidence="2 3">
    <name type="scientific">Aspergillus steynii IBT 23096</name>
    <dbReference type="NCBI Taxonomy" id="1392250"/>
    <lineage>
        <taxon>Eukaryota</taxon>
        <taxon>Fungi</taxon>
        <taxon>Dikarya</taxon>
        <taxon>Ascomycota</taxon>
        <taxon>Pezizomycotina</taxon>
        <taxon>Eurotiomycetes</taxon>
        <taxon>Eurotiomycetidae</taxon>
        <taxon>Eurotiales</taxon>
        <taxon>Aspergillaceae</taxon>
        <taxon>Aspergillus</taxon>
        <taxon>Aspergillus subgen. Circumdati</taxon>
    </lineage>
</organism>
<dbReference type="Gene3D" id="3.20.20.70">
    <property type="entry name" value="Aldolase class I"/>
    <property type="match status" value="1"/>
</dbReference>
<dbReference type="VEuPathDB" id="FungiDB:P170DRAFT_455708"/>
<dbReference type="SUPFAM" id="SSF51395">
    <property type="entry name" value="FMN-linked oxidoreductases"/>
    <property type="match status" value="1"/>
</dbReference>
<keyword evidence="3" id="KW-1185">Reference proteome</keyword>
<sequence length="349" mass="39023">MSSLLTPVTLGDSVPLRNRVCMGSMTRNRCIQDNMPTDAVINHYATRARDGAGLIVAEGTFIYLNGSEWPNAPKKVTNEVHREGGKIFFQPWHPGRIQNENMPMLKDSGYPVLAPSKVRAAGGKFRTLPGLPGHTENIIEIQDPKVILDQYRNSVALAKGAGFDGIELLSQGGYLLHNFLCSHSNLRTDIYGGSVENRCRFVLEVLDTIIDVWGPRRVGIKICPSDDYNDSTVSFEELSETYDYLIKELMSRKLGYINLSRRGCAIGREQDDYFKSSPRPAGKQLPPNYEPIQQFGHLVKYPGSETMLMVNHEYTVEEADNLVKTGKIDLVTFGRPFIYNPVCGVPYIC</sequence>
<protein>
    <submittedName>
        <fullName evidence="2">Flavo protein NADH-dependent oxidoreductase</fullName>
    </submittedName>
</protein>
<dbReference type="Pfam" id="PF00724">
    <property type="entry name" value="Oxidored_FMN"/>
    <property type="match status" value="1"/>
</dbReference>
<gene>
    <name evidence="2" type="ORF">P170DRAFT_455708</name>
</gene>
<evidence type="ECO:0000259" key="1">
    <source>
        <dbReference type="Pfam" id="PF00724"/>
    </source>
</evidence>
<name>A0A2I2G7P4_9EURO</name>
<dbReference type="InterPro" id="IPR001155">
    <property type="entry name" value="OxRdtase_FMN_N"/>
</dbReference>
<dbReference type="InterPro" id="IPR045247">
    <property type="entry name" value="Oye-like"/>
</dbReference>
<dbReference type="PANTHER" id="PTHR22893">
    <property type="entry name" value="NADH OXIDOREDUCTASE-RELATED"/>
    <property type="match status" value="1"/>
</dbReference>
<feature type="domain" description="NADH:flavin oxidoreductase/NADH oxidase N-terminal" evidence="1">
    <location>
        <begin position="4"/>
        <end position="341"/>
    </location>
</feature>
<dbReference type="GeneID" id="36559260"/>
<dbReference type="InterPro" id="IPR013785">
    <property type="entry name" value="Aldolase_TIM"/>
</dbReference>
<evidence type="ECO:0000313" key="2">
    <source>
        <dbReference type="EMBL" id="PLB48891.1"/>
    </source>
</evidence>
<dbReference type="RefSeq" id="XP_024704193.1">
    <property type="nucleotide sequence ID" value="XM_024851561.1"/>
</dbReference>
<dbReference type="STRING" id="1392250.A0A2I2G7P4"/>